<dbReference type="InterPro" id="IPR002201">
    <property type="entry name" value="Glyco_trans_9"/>
</dbReference>
<dbReference type="EMBL" id="AP023197">
    <property type="protein sequence ID" value="BCG36536.1"/>
    <property type="molecule type" value="Genomic_DNA"/>
</dbReference>
<accession>A0A2S8HZB3</accession>
<dbReference type="Pfam" id="PF01075">
    <property type="entry name" value="Glyco_transf_9"/>
    <property type="match status" value="1"/>
</dbReference>
<gene>
    <name evidence="2" type="ORF">NCTC9962_04362</name>
    <name evidence="1" type="ORF">TUM18780_16980</name>
</gene>
<dbReference type="AlphaFoldDB" id="A0A2S8HZB3"/>
<organism evidence="2 3">
    <name type="scientific">Escherichia coli</name>
    <dbReference type="NCBI Taxonomy" id="562"/>
    <lineage>
        <taxon>Bacteria</taxon>
        <taxon>Pseudomonadati</taxon>
        <taxon>Pseudomonadota</taxon>
        <taxon>Gammaproteobacteria</taxon>
        <taxon>Enterobacterales</taxon>
        <taxon>Enterobacteriaceae</taxon>
        <taxon>Escherichia</taxon>
    </lineage>
</organism>
<dbReference type="GO" id="GO:0016757">
    <property type="term" value="F:glycosyltransferase activity"/>
    <property type="evidence" value="ECO:0007669"/>
    <property type="project" value="InterPro"/>
</dbReference>
<dbReference type="Proteomes" id="UP000254052">
    <property type="component" value="Unassembled WGS sequence"/>
</dbReference>
<dbReference type="SUPFAM" id="SSF53756">
    <property type="entry name" value="UDP-Glycosyltransferase/glycogen phosphorylase"/>
    <property type="match status" value="1"/>
</dbReference>
<sequence>MIVHGPKGEDKARALVDCYNNVYRLSLPPSIKRSAAIIKDAYIAITPDTSILHMASAYNTSVVAIYADYKTRWPAMADVSESVVVGQKIDNISLDEFAKALKSVLARI</sequence>
<evidence type="ECO:0000313" key="1">
    <source>
        <dbReference type="EMBL" id="BCG36536.1"/>
    </source>
</evidence>
<dbReference type="Gene3D" id="3.40.50.2000">
    <property type="entry name" value="Glycogen Phosphorylase B"/>
    <property type="match status" value="1"/>
</dbReference>
<reference evidence="1 4" key="2">
    <citation type="submission" date="2020-06" db="EMBL/GenBank/DDBJ databases">
        <title>Whole-genome sequencing of blaNDM-5 positive Escherichia coli isolated from a Japanese patient with no history of travel abroad.</title>
        <authorList>
            <person name="Ito Y."/>
            <person name="Aoki K."/>
            <person name="Nakayama N."/>
            <person name="Ohtsuka M."/>
            <person name="Ota M."/>
            <person name="Kaneko N."/>
            <person name="Yoshida M."/>
            <person name="Ishii Y."/>
            <person name="Tateda K."/>
            <person name="Matsuse H."/>
        </authorList>
    </citation>
    <scope>NUCLEOTIDE SEQUENCE [LARGE SCALE GENOMIC DNA]</scope>
    <source>
        <strain evidence="1 4">TUM18780</strain>
    </source>
</reference>
<dbReference type="EMBL" id="UGED01000009">
    <property type="protein sequence ID" value="STL54954.1"/>
    <property type="molecule type" value="Genomic_DNA"/>
</dbReference>
<evidence type="ECO:0000313" key="2">
    <source>
        <dbReference type="EMBL" id="STL54954.1"/>
    </source>
</evidence>
<proteinExistence type="predicted"/>
<name>A0A2S8HZB3_ECOLX</name>
<evidence type="ECO:0000313" key="3">
    <source>
        <dbReference type="Proteomes" id="UP000254052"/>
    </source>
</evidence>
<dbReference type="Proteomes" id="UP000509260">
    <property type="component" value="Chromosome"/>
</dbReference>
<keyword evidence="2" id="KW-0808">Transferase</keyword>
<reference evidence="2 3" key="1">
    <citation type="submission" date="2018-06" db="EMBL/GenBank/DDBJ databases">
        <authorList>
            <consortium name="Pathogen Informatics"/>
            <person name="Doyle S."/>
        </authorList>
    </citation>
    <scope>NUCLEOTIDE SEQUENCE [LARGE SCALE GENOMIC DNA]</scope>
    <source>
        <strain evidence="2 3">NCTC9962</strain>
    </source>
</reference>
<protein>
    <submittedName>
        <fullName evidence="2">ADP-heptose--LPS heptosyltransferase-like protein</fullName>
    </submittedName>
</protein>
<evidence type="ECO:0000313" key="4">
    <source>
        <dbReference type="Proteomes" id="UP000509260"/>
    </source>
</evidence>